<proteinExistence type="predicted"/>
<dbReference type="GeneID" id="55640823"/>
<feature type="transmembrane region" description="Helical" evidence="1">
    <location>
        <begin position="323"/>
        <end position="341"/>
    </location>
</feature>
<feature type="transmembrane region" description="Helical" evidence="1">
    <location>
        <begin position="152"/>
        <end position="172"/>
    </location>
</feature>
<feature type="transmembrane region" description="Helical" evidence="1">
    <location>
        <begin position="129"/>
        <end position="146"/>
    </location>
</feature>
<evidence type="ECO:0000313" key="2">
    <source>
        <dbReference type="EMBL" id="QKQ99447.1"/>
    </source>
</evidence>
<feature type="transmembrane region" description="Helical" evidence="1">
    <location>
        <begin position="905"/>
        <end position="927"/>
    </location>
</feature>
<dbReference type="EMBL" id="CP049074">
    <property type="protein sequence ID" value="QKQ99447.1"/>
    <property type="molecule type" value="Genomic_DNA"/>
</dbReference>
<dbReference type="OrthoDB" id="34734at2157"/>
<name>A0A6N0NVP6_9CREN</name>
<gene>
    <name evidence="2" type="ORF">GWK48_02705</name>
</gene>
<reference evidence="2 3" key="1">
    <citation type="submission" date="2020-02" db="EMBL/GenBank/DDBJ databases">
        <title>Comparative genome analysis reveals the metabolism and evolution of the thermophilic archaeal genus Metallosphaera.</title>
        <authorList>
            <person name="Jiang C."/>
        </authorList>
    </citation>
    <scope>NUCLEOTIDE SEQUENCE [LARGE SCALE GENOMIC DNA]</scope>
    <source>
        <strain evidence="2 3">Ric-A</strain>
    </source>
</reference>
<dbReference type="AlphaFoldDB" id="A0A6N0NVP6"/>
<sequence>MDRIGYAVIAIILDVVLGSSSFLDLGNLKLFAIISLVLALYSILPMREFTFTAPVSLVPSLLLGGSPTPLVLASVLSVLSYYLREHSTSFLLALSLSLALVNSGDVLQVLGFLVLTASVLYLKLDLRGVVVNGVLLLTLAALFYSISQPSLMSQFSNVAYFSLLFGVLGVAVERTSLPKRFPRIPMLFVPYALLSLTVGLPQAYYWWDPKSLFFRTSPLSLWAPLKYFPQLNGLAGSWPLSHLTLRLGVLGVDAYIAVLVYVAGLASFLMFTGLKMKYAPLFSLIYQVLSPFDHPYLLLGYSILPLTVWLMNSNSRAYLKYPAIMVTSVIGSSYFLFPLQASLLGGVTSRRGIGWAVVGMIGANLFWIVPYTLLGSPSVGRLGNVVPLALLLPLMVSVIHFNGERRAAILSIASLAYISSSLPYTEALYPVAILSTLLAVNKGKTLITAITLFILLSSSTYQFISFHPVNIPSPLLKAQDQVENATLVWWNDSFPLLSPVPSNWTQLPLNSIQYIVTNNTAKENPDYTGFPMSIRVILPSTFVRINGSWYPESAPVFSVGPDNFTYSYKSENLSLERTNSFVLVDSRSGVQYLDWKFSPGNSSAFSISISGDWIQLFPQVYLAIAYNVTNTTGFAPISFNALALTLGNRSPFFQFSSSKISLLGFGTPLDLTKNFSLTLYFQNANGYVELYGERFNGELHQLSLPSRFPWNNVTDVILILPLDNRVEIKSFSISTLLPLDITQSWVSWYSTSASNVTFVPSSTLNGTVYFSSPERIQLHALLLNGSYLDLRSGERVSGLRELTVSSPPGLVNLTSLVVLSSEMEYYVVGKFNVSTNYTVNQTLVAGGILDKIDTPVKLNVTLLPLSGPLNSSVQYIVDGKVEHNTSIILPPGDHTVIMYFLGQGLVYPSLYLSVISFILAFVISVFSKRLELVVSRMGKALEKYEKPDHEAG</sequence>
<feature type="transmembrane region" description="Helical" evidence="1">
    <location>
        <begin position="381"/>
        <end position="401"/>
    </location>
</feature>
<feature type="transmembrane region" description="Helical" evidence="1">
    <location>
        <begin position="407"/>
        <end position="425"/>
    </location>
</feature>
<accession>A0A6N0NVP6</accession>
<keyword evidence="1" id="KW-0472">Membrane</keyword>
<feature type="transmembrane region" description="Helical" evidence="1">
    <location>
        <begin position="252"/>
        <end position="274"/>
    </location>
</feature>
<evidence type="ECO:0000256" key="1">
    <source>
        <dbReference type="SAM" id="Phobius"/>
    </source>
</evidence>
<keyword evidence="1" id="KW-0812">Transmembrane</keyword>
<dbReference type="KEGG" id="mten:GWK48_02705"/>
<evidence type="ECO:0000313" key="3">
    <source>
        <dbReference type="Proteomes" id="UP000509301"/>
    </source>
</evidence>
<protein>
    <submittedName>
        <fullName evidence="2">Uncharacterized protein</fullName>
    </submittedName>
</protein>
<feature type="transmembrane region" description="Helical" evidence="1">
    <location>
        <begin position="89"/>
        <end position="122"/>
    </location>
</feature>
<feature type="transmembrane region" description="Helical" evidence="1">
    <location>
        <begin position="28"/>
        <end position="44"/>
    </location>
</feature>
<keyword evidence="3" id="KW-1185">Reference proteome</keyword>
<keyword evidence="1" id="KW-1133">Transmembrane helix</keyword>
<feature type="transmembrane region" description="Helical" evidence="1">
    <location>
        <begin position="353"/>
        <end position="374"/>
    </location>
</feature>
<dbReference type="Proteomes" id="UP000509301">
    <property type="component" value="Chromosome"/>
</dbReference>
<organism evidence="2 3">
    <name type="scientific">Metallosphaera tengchongensis</name>
    <dbReference type="NCBI Taxonomy" id="1532350"/>
    <lineage>
        <taxon>Archaea</taxon>
        <taxon>Thermoproteota</taxon>
        <taxon>Thermoprotei</taxon>
        <taxon>Sulfolobales</taxon>
        <taxon>Sulfolobaceae</taxon>
        <taxon>Metallosphaera</taxon>
    </lineage>
</organism>
<feature type="transmembrane region" description="Helical" evidence="1">
    <location>
        <begin position="184"/>
        <end position="207"/>
    </location>
</feature>
<feature type="transmembrane region" description="Helical" evidence="1">
    <location>
        <begin position="56"/>
        <end position="83"/>
    </location>
</feature>
<dbReference type="RefSeq" id="WP_174629351.1">
    <property type="nucleotide sequence ID" value="NZ_CP049074.1"/>
</dbReference>